<evidence type="ECO:0000313" key="3">
    <source>
        <dbReference type="Proteomes" id="UP000749559"/>
    </source>
</evidence>
<reference evidence="2" key="1">
    <citation type="submission" date="2022-03" db="EMBL/GenBank/DDBJ databases">
        <authorList>
            <person name="Martin C."/>
        </authorList>
    </citation>
    <scope>NUCLEOTIDE SEQUENCE</scope>
</reference>
<name>A0A8S4N8S5_OWEFU</name>
<comment type="caution">
    <text evidence="2">The sequence shown here is derived from an EMBL/GenBank/DDBJ whole genome shotgun (WGS) entry which is preliminary data.</text>
</comment>
<feature type="non-terminal residue" evidence="2">
    <location>
        <position position="105"/>
    </location>
</feature>
<dbReference type="Proteomes" id="UP000749559">
    <property type="component" value="Unassembled WGS sequence"/>
</dbReference>
<gene>
    <name evidence="2" type="ORF">OFUS_LOCUS4425</name>
</gene>
<accession>A0A8S4N8S5</accession>
<dbReference type="AlphaFoldDB" id="A0A8S4N8S5"/>
<dbReference type="EMBL" id="CAIIXF020000002">
    <property type="protein sequence ID" value="CAH1777371.1"/>
    <property type="molecule type" value="Genomic_DNA"/>
</dbReference>
<feature type="non-terminal residue" evidence="2">
    <location>
        <position position="1"/>
    </location>
</feature>
<evidence type="ECO:0000256" key="1">
    <source>
        <dbReference type="SAM" id="MobiDB-lite"/>
    </source>
</evidence>
<organism evidence="2 3">
    <name type="scientific">Owenia fusiformis</name>
    <name type="common">Polychaete worm</name>
    <dbReference type="NCBI Taxonomy" id="6347"/>
    <lineage>
        <taxon>Eukaryota</taxon>
        <taxon>Metazoa</taxon>
        <taxon>Spiralia</taxon>
        <taxon>Lophotrochozoa</taxon>
        <taxon>Annelida</taxon>
        <taxon>Polychaeta</taxon>
        <taxon>Sedentaria</taxon>
        <taxon>Canalipalpata</taxon>
        <taxon>Sabellida</taxon>
        <taxon>Oweniida</taxon>
        <taxon>Oweniidae</taxon>
        <taxon>Owenia</taxon>
    </lineage>
</organism>
<feature type="compositionally biased region" description="Polar residues" evidence="1">
    <location>
        <begin position="55"/>
        <end position="67"/>
    </location>
</feature>
<feature type="region of interest" description="Disordered" evidence="1">
    <location>
        <begin position="50"/>
        <end position="105"/>
    </location>
</feature>
<evidence type="ECO:0000313" key="2">
    <source>
        <dbReference type="EMBL" id="CAH1777371.1"/>
    </source>
</evidence>
<protein>
    <submittedName>
        <fullName evidence="2">Uncharacterized protein</fullName>
    </submittedName>
</protein>
<keyword evidence="3" id="KW-1185">Reference proteome</keyword>
<sequence length="105" mass="11686">LTSTLFRNIDSSLACSECRRLFLTTASKPQYRSKYRPLIAAQLARSLCSKKPSNEDISPSGEKNNSVAEKKNGSPENLTSDGRDTIVKVIPRMTKGRKKIDPDEE</sequence>
<proteinExistence type="predicted"/>